<evidence type="ECO:0000256" key="1">
    <source>
        <dbReference type="ARBA" id="ARBA00010945"/>
    </source>
</evidence>
<dbReference type="Gene3D" id="3.40.1170.60">
    <property type="match status" value="1"/>
</dbReference>
<organism evidence="4 5">
    <name type="scientific">Granulosicoccus antarcticus IMCC3135</name>
    <dbReference type="NCBI Taxonomy" id="1192854"/>
    <lineage>
        <taxon>Bacteria</taxon>
        <taxon>Pseudomonadati</taxon>
        <taxon>Pseudomonadota</taxon>
        <taxon>Gammaproteobacteria</taxon>
        <taxon>Chromatiales</taxon>
        <taxon>Granulosicoccaceae</taxon>
        <taxon>Granulosicoccus</taxon>
    </lineage>
</organism>
<dbReference type="GO" id="GO:0003887">
    <property type="term" value="F:DNA-directed DNA polymerase activity"/>
    <property type="evidence" value="ECO:0007669"/>
    <property type="project" value="UniProtKB-EC"/>
</dbReference>
<evidence type="ECO:0000313" key="5">
    <source>
        <dbReference type="Proteomes" id="UP000250079"/>
    </source>
</evidence>
<dbReference type="OrthoDB" id="5298951at2"/>
<evidence type="ECO:0000259" key="3">
    <source>
        <dbReference type="Pfam" id="PF00817"/>
    </source>
</evidence>
<evidence type="ECO:0000313" key="4">
    <source>
        <dbReference type="EMBL" id="ASJ74675.1"/>
    </source>
</evidence>
<dbReference type="SUPFAM" id="SSF56672">
    <property type="entry name" value="DNA/RNA polymerases"/>
    <property type="match status" value="1"/>
</dbReference>
<dbReference type="Proteomes" id="UP000250079">
    <property type="component" value="Chromosome"/>
</dbReference>
<feature type="domain" description="UmuC" evidence="3">
    <location>
        <begin position="17"/>
        <end position="147"/>
    </location>
</feature>
<reference evidence="4 5" key="1">
    <citation type="submission" date="2016-12" db="EMBL/GenBank/DDBJ databases">
        <authorList>
            <person name="Song W.-J."/>
            <person name="Kurnit D.M."/>
        </authorList>
    </citation>
    <scope>NUCLEOTIDE SEQUENCE [LARGE SCALE GENOMIC DNA]</scope>
    <source>
        <strain evidence="4 5">IMCC3135</strain>
    </source>
</reference>
<dbReference type="InterPro" id="IPR043128">
    <property type="entry name" value="Rev_trsase/Diguanyl_cyclase"/>
</dbReference>
<keyword evidence="2" id="KW-0227">DNA damage</keyword>
<dbReference type="EMBL" id="CP018632">
    <property type="protein sequence ID" value="ASJ74675.1"/>
    <property type="molecule type" value="Genomic_DNA"/>
</dbReference>
<dbReference type="GO" id="GO:0006281">
    <property type="term" value="P:DNA repair"/>
    <property type="evidence" value="ECO:0007669"/>
    <property type="project" value="InterPro"/>
</dbReference>
<protein>
    <submittedName>
        <fullName evidence="4">DNA polymerase IV</fullName>
        <ecNumber evidence="4">2.7.7.7</ecNumber>
    </submittedName>
</protein>
<dbReference type="AlphaFoldDB" id="A0A2Z2NVX1"/>
<dbReference type="InterPro" id="IPR050356">
    <property type="entry name" value="SulA_CellDiv_inhibitor"/>
</dbReference>
<dbReference type="KEGG" id="gai:IMCC3135_23030"/>
<dbReference type="PANTHER" id="PTHR35369:SF2">
    <property type="entry name" value="BLR3025 PROTEIN"/>
    <property type="match status" value="1"/>
</dbReference>
<comment type="similarity">
    <text evidence="1">Belongs to the DNA polymerase type-Y family.</text>
</comment>
<keyword evidence="4" id="KW-0808">Transferase</keyword>
<accession>A0A2Z2NVX1</accession>
<evidence type="ECO:0000256" key="2">
    <source>
        <dbReference type="ARBA" id="ARBA00022763"/>
    </source>
</evidence>
<dbReference type="Gene3D" id="3.30.70.270">
    <property type="match status" value="1"/>
</dbReference>
<dbReference type="CDD" id="cd03468">
    <property type="entry name" value="PolY_like"/>
    <property type="match status" value="1"/>
</dbReference>
<proteinExistence type="inferred from homology"/>
<keyword evidence="4" id="KW-0548">Nucleotidyltransferase</keyword>
<sequence length="472" mass="52118">MLWLALHFPQLPLDRQDPDAADDPRAVVLQEGARRRILACNASATANGIRPGLALKNAYALTPNLLTSDYDEHQQLAHLEQLTLWALQYSSLVSPEPPDTILLEIAASLTLFGGLAALCESITRDIGQQHLSLSSAIAPTPAAALLFARAGVHHQILDKPTLVSTLAGAPVDWLPLNDFTLKGLRQSGIRSVGELTALPPASLTRRFGSTCTQLLYKLDGRLPDPRTAYKAAETFSQSLDLPLEAPDTNALAFPLNRLMNALGGYLKARDLGVRHVELILSHHRKPATHLSLKFLDATANTDHLFRVATERLGNLQLAAPITRLGLESSELACLQRESVDLFQQSKAQSTTQGSTIEQVLDRLSARLGKDAFYTAVSGDDHRPEKAWLSALLDNQPLPGLWPARPVWLLAEPSPLNEPVTLHTLPERIENGWWDDTDVRRDYFIASTRDGAYYWVYRQRHSPDQLWLHGLFA</sequence>
<dbReference type="PANTHER" id="PTHR35369">
    <property type="entry name" value="BLR3025 PROTEIN-RELATED"/>
    <property type="match status" value="1"/>
</dbReference>
<dbReference type="EC" id="2.7.7.7" evidence="4"/>
<keyword evidence="5" id="KW-1185">Reference proteome</keyword>
<dbReference type="InterPro" id="IPR001126">
    <property type="entry name" value="UmuC"/>
</dbReference>
<dbReference type="InterPro" id="IPR043502">
    <property type="entry name" value="DNA/RNA_pol_sf"/>
</dbReference>
<name>A0A2Z2NVX1_9GAMM</name>
<gene>
    <name evidence="4" type="primary">dinB_1</name>
    <name evidence="4" type="ORF">IMCC3135_23030</name>
</gene>
<dbReference type="RefSeq" id="WP_088919673.1">
    <property type="nucleotide sequence ID" value="NZ_CP018632.1"/>
</dbReference>
<dbReference type="Pfam" id="PF00817">
    <property type="entry name" value="IMS"/>
    <property type="match status" value="1"/>
</dbReference>